<dbReference type="AlphaFoldDB" id="A0A6M3KZH4"/>
<protein>
    <submittedName>
        <fullName evidence="3">Uncharacterized protein</fullName>
    </submittedName>
</protein>
<accession>A0A6M3KZH4</accession>
<reference evidence="3" key="1">
    <citation type="submission" date="2020-03" db="EMBL/GenBank/DDBJ databases">
        <title>The deep terrestrial virosphere.</title>
        <authorList>
            <person name="Holmfeldt K."/>
            <person name="Nilsson E."/>
            <person name="Simone D."/>
            <person name="Lopez-Fernandez M."/>
            <person name="Wu X."/>
            <person name="de Brujin I."/>
            <person name="Lundin D."/>
            <person name="Andersson A."/>
            <person name="Bertilsson S."/>
            <person name="Dopson M."/>
        </authorList>
    </citation>
    <scope>NUCLEOTIDE SEQUENCE</scope>
    <source>
        <strain evidence="2">MM415A02805</strain>
        <strain evidence="3">MM415B02940</strain>
    </source>
</reference>
<sequence>MRITLIITSMLMAGLSLDLLYLYFAGAWYEPNPFILWTELALLFIFVIAGLVIAFTVRR</sequence>
<evidence type="ECO:0000313" key="3">
    <source>
        <dbReference type="EMBL" id="QJA87606.1"/>
    </source>
</evidence>
<feature type="transmembrane region" description="Helical" evidence="1">
    <location>
        <begin position="7"/>
        <end position="28"/>
    </location>
</feature>
<keyword evidence="1" id="KW-0472">Membrane</keyword>
<keyword evidence="1" id="KW-1133">Transmembrane helix</keyword>
<gene>
    <name evidence="2" type="ORF">MM415A02805_0006</name>
    <name evidence="3" type="ORF">MM415B02940_0006</name>
</gene>
<keyword evidence="1" id="KW-0812">Transmembrane</keyword>
<dbReference type="EMBL" id="MT142720">
    <property type="protein sequence ID" value="QJA87606.1"/>
    <property type="molecule type" value="Genomic_DNA"/>
</dbReference>
<organism evidence="3">
    <name type="scientific">viral metagenome</name>
    <dbReference type="NCBI Taxonomy" id="1070528"/>
    <lineage>
        <taxon>unclassified sequences</taxon>
        <taxon>metagenomes</taxon>
        <taxon>organismal metagenomes</taxon>
    </lineage>
</organism>
<feature type="transmembrane region" description="Helical" evidence="1">
    <location>
        <begin position="34"/>
        <end position="57"/>
    </location>
</feature>
<dbReference type="EMBL" id="MT141942">
    <property type="protein sequence ID" value="QJA72323.1"/>
    <property type="molecule type" value="Genomic_DNA"/>
</dbReference>
<proteinExistence type="predicted"/>
<evidence type="ECO:0000313" key="2">
    <source>
        <dbReference type="EMBL" id="QJA72323.1"/>
    </source>
</evidence>
<name>A0A6M3KZH4_9ZZZZ</name>
<evidence type="ECO:0000256" key="1">
    <source>
        <dbReference type="SAM" id="Phobius"/>
    </source>
</evidence>